<proteinExistence type="predicted"/>
<organism evidence="2">
    <name type="scientific">Ajellomyces capsulatus (strain H88)</name>
    <name type="common">Darling's disease fungus</name>
    <name type="synonym">Histoplasma capsulatum</name>
    <dbReference type="NCBI Taxonomy" id="544711"/>
    <lineage>
        <taxon>Eukaryota</taxon>
        <taxon>Fungi</taxon>
        <taxon>Dikarya</taxon>
        <taxon>Ascomycota</taxon>
        <taxon>Pezizomycotina</taxon>
        <taxon>Eurotiomycetes</taxon>
        <taxon>Eurotiomycetidae</taxon>
        <taxon>Onygenales</taxon>
        <taxon>Ajellomycetaceae</taxon>
        <taxon>Histoplasma</taxon>
    </lineage>
</organism>
<dbReference type="Proteomes" id="UP000008142">
    <property type="component" value="Unassembled WGS sequence"/>
</dbReference>
<sequence>MSVERQIAIPILLFALPTTQRGLKEMNRRCLSKRGVQSTLFTELGHQDAELGVLLLTNNKPPCSAPSFPKNSLEIAILPASLVPGRSVIQMSSVRDWFTTTTFEFESYYSVDRLLFFQPRPCPAKFSLDGVTYCALQHTVGRDPLGCLNLHPLLDSRYFGFAELLRRDLAPSSVEWIIVCSLSLSLRQGSSSSTRMRMYDCWQTSRGAFLEQIEKKMVLACMPCSKPPRATFCSGRMDLGPGHWPSTLMPVTAKACEYSGRRICSIQRLCTSMHWSRRRFGDYGSSRPVPLKGGKIVKMIKYPKWLESPMTEP</sequence>
<gene>
    <name evidence="1" type="ORF">HCEG_07313</name>
</gene>
<evidence type="ECO:0000313" key="2">
    <source>
        <dbReference type="Proteomes" id="UP000008142"/>
    </source>
</evidence>
<name>F0UMA6_AJEC8</name>
<accession>F0UMA6</accession>
<dbReference type="HOGENOM" id="CLU_888435_0_0_1"/>
<dbReference type="AlphaFoldDB" id="F0UMA6"/>
<dbReference type="EMBL" id="DS990640">
    <property type="protein sequence ID" value="EGC48098.1"/>
    <property type="molecule type" value="Genomic_DNA"/>
</dbReference>
<evidence type="ECO:0000313" key="1">
    <source>
        <dbReference type="EMBL" id="EGC48098.1"/>
    </source>
</evidence>
<reference evidence="2" key="1">
    <citation type="submission" date="2008-07" db="EMBL/GenBank/DDBJ databases">
        <title>Annotation of Ajellomyces capsulatus strain H88.</title>
        <authorList>
            <person name="Champion M."/>
            <person name="Cuomo C."/>
            <person name="Ma L.-J."/>
            <person name="Henn M.R."/>
            <person name="Sil A."/>
            <person name="Goldman B."/>
            <person name="Young S.K."/>
            <person name="Kodira C.D."/>
            <person name="Zeng Q."/>
            <person name="Koehrsen M."/>
            <person name="Alvarado L."/>
            <person name="Berlin A."/>
            <person name="Borenstein D."/>
            <person name="Chen Z."/>
            <person name="Engels R."/>
            <person name="Freedman E."/>
            <person name="Gellesch M."/>
            <person name="Goldberg J."/>
            <person name="Griggs A."/>
            <person name="Gujja S."/>
            <person name="Heiman D."/>
            <person name="Hepburn T."/>
            <person name="Howarth C."/>
            <person name="Jen D."/>
            <person name="Larson L."/>
            <person name="Lewis B."/>
            <person name="Mehta T."/>
            <person name="Park D."/>
            <person name="Pearson M."/>
            <person name="Roberts A."/>
            <person name="Saif S."/>
            <person name="Shea T."/>
            <person name="Shenoy N."/>
            <person name="Sisk P."/>
            <person name="Stolte C."/>
            <person name="Sykes S."/>
            <person name="Walk T."/>
            <person name="White J."/>
            <person name="Yandava C."/>
            <person name="Klein B."/>
            <person name="McEwen J.G."/>
            <person name="Puccia R."/>
            <person name="Goldman G.H."/>
            <person name="Felipe M.S."/>
            <person name="Nino-Vega G."/>
            <person name="San-Blas G."/>
            <person name="Taylor J."/>
            <person name="Mendoza L."/>
            <person name="Galagan J."/>
            <person name="Nusbaum C."/>
            <person name="Birren B."/>
        </authorList>
    </citation>
    <scope>NUCLEOTIDE SEQUENCE [LARGE SCALE GENOMIC DNA]</scope>
    <source>
        <strain evidence="2">H88</strain>
    </source>
</reference>
<dbReference type="VEuPathDB" id="FungiDB:I7I53_01735"/>
<dbReference type="VEuPathDB" id="FungiDB:I7I53_01734"/>
<protein>
    <submittedName>
        <fullName evidence="1">Uncharacterized protein</fullName>
    </submittedName>
</protein>